<dbReference type="CDD" id="cd04458">
    <property type="entry name" value="CSP_CDS"/>
    <property type="match status" value="2"/>
</dbReference>
<comment type="caution">
    <text evidence="3">The sequence shown here is derived from an EMBL/GenBank/DDBJ whole genome shotgun (WGS) entry which is preliminary data.</text>
</comment>
<keyword evidence="4" id="KW-1185">Reference proteome</keyword>
<dbReference type="Gene3D" id="2.40.50.140">
    <property type="entry name" value="Nucleic acid-binding proteins"/>
    <property type="match status" value="2"/>
</dbReference>
<dbReference type="EMBL" id="JAUSVS010000001">
    <property type="protein sequence ID" value="MDQ0463194.1"/>
    <property type="molecule type" value="Genomic_DNA"/>
</dbReference>
<gene>
    <name evidence="3" type="ORF">QO010_000942</name>
</gene>
<feature type="domain" description="CSD" evidence="2">
    <location>
        <begin position="146"/>
        <end position="212"/>
    </location>
</feature>
<reference evidence="3 4" key="1">
    <citation type="submission" date="2023-07" db="EMBL/GenBank/DDBJ databases">
        <title>Genomic Encyclopedia of Type Strains, Phase IV (KMG-IV): sequencing the most valuable type-strain genomes for metagenomic binning, comparative biology and taxonomic classification.</title>
        <authorList>
            <person name="Goeker M."/>
        </authorList>
    </citation>
    <scope>NUCLEOTIDE SEQUENCE [LARGE SCALE GENOMIC DNA]</scope>
    <source>
        <strain evidence="3 4">DSM 18695</strain>
    </source>
</reference>
<dbReference type="SUPFAM" id="SSF50249">
    <property type="entry name" value="Nucleic acid-binding proteins"/>
    <property type="match status" value="2"/>
</dbReference>
<evidence type="ECO:0000313" key="3">
    <source>
        <dbReference type="EMBL" id="MDQ0463194.1"/>
    </source>
</evidence>
<evidence type="ECO:0000313" key="4">
    <source>
        <dbReference type="Proteomes" id="UP001228905"/>
    </source>
</evidence>
<dbReference type="InterPro" id="IPR002059">
    <property type="entry name" value="CSP_DNA-bd"/>
</dbReference>
<dbReference type="Pfam" id="PF00313">
    <property type="entry name" value="CSD"/>
    <property type="match status" value="2"/>
</dbReference>
<dbReference type="InterPro" id="IPR012340">
    <property type="entry name" value="NA-bd_OB-fold"/>
</dbReference>
<dbReference type="PRINTS" id="PR00050">
    <property type="entry name" value="COLDSHOCK"/>
</dbReference>
<feature type="region of interest" description="Disordered" evidence="1">
    <location>
        <begin position="99"/>
        <end position="138"/>
    </location>
</feature>
<accession>A0ABU0IMF7</accession>
<proteinExistence type="predicted"/>
<dbReference type="InterPro" id="IPR011129">
    <property type="entry name" value="CSD"/>
</dbReference>
<sequence length="212" mass="23162">MSGYDFEEAGSHDESVRINGKVKWFDAGKGYGFIVPDDPGQTGLKDVLLHVTSLRNAGRESAPEGSSITCDVVRRPKGWQVAEVVEFDESTALAPLERPQRRFDGGGAGDGFRRERRDGGGFGAPRDSFREAPRRPAPALRAEGPLERCTVKWFNRTKGYGFVVRDGEPGDIFVHIETLRRSGLDDLQPGETVMVRFGQGPKGLVVAEISAS</sequence>
<name>A0ABU0IMF7_9CAUL</name>
<dbReference type="RefSeq" id="WP_307346649.1">
    <property type="nucleotide sequence ID" value="NZ_JAUSVS010000001.1"/>
</dbReference>
<dbReference type="Proteomes" id="UP001228905">
    <property type="component" value="Unassembled WGS sequence"/>
</dbReference>
<dbReference type="SMART" id="SM00357">
    <property type="entry name" value="CSP"/>
    <property type="match status" value="2"/>
</dbReference>
<dbReference type="PROSITE" id="PS51857">
    <property type="entry name" value="CSD_2"/>
    <property type="match status" value="2"/>
</dbReference>
<feature type="domain" description="CSD" evidence="2">
    <location>
        <begin position="17"/>
        <end position="86"/>
    </location>
</feature>
<organism evidence="3 4">
    <name type="scientific">Caulobacter ginsengisoli</name>
    <dbReference type="NCBI Taxonomy" id="400775"/>
    <lineage>
        <taxon>Bacteria</taxon>
        <taxon>Pseudomonadati</taxon>
        <taxon>Pseudomonadota</taxon>
        <taxon>Alphaproteobacteria</taxon>
        <taxon>Caulobacterales</taxon>
        <taxon>Caulobacteraceae</taxon>
        <taxon>Caulobacter</taxon>
    </lineage>
</organism>
<evidence type="ECO:0000256" key="1">
    <source>
        <dbReference type="SAM" id="MobiDB-lite"/>
    </source>
</evidence>
<dbReference type="InterPro" id="IPR050181">
    <property type="entry name" value="Cold_shock_domain"/>
</dbReference>
<dbReference type="PANTHER" id="PTHR11544">
    <property type="entry name" value="COLD SHOCK DOMAIN CONTAINING PROTEINS"/>
    <property type="match status" value="1"/>
</dbReference>
<evidence type="ECO:0000259" key="2">
    <source>
        <dbReference type="PROSITE" id="PS51857"/>
    </source>
</evidence>
<protein>
    <submittedName>
        <fullName evidence="3">CspA family cold shock protein</fullName>
    </submittedName>
</protein>